<evidence type="ECO:0000313" key="2">
    <source>
        <dbReference type="EMBL" id="TRB03676.1"/>
    </source>
</evidence>
<proteinExistence type="predicted"/>
<comment type="caution">
    <text evidence="2">The sequence shown here is derived from an EMBL/GenBank/DDBJ whole genome shotgun (WGS) entry which is preliminary data.</text>
</comment>
<feature type="region of interest" description="Disordered" evidence="1">
    <location>
        <begin position="60"/>
        <end position="89"/>
    </location>
</feature>
<dbReference type="Proteomes" id="UP000317023">
    <property type="component" value="Unassembled WGS sequence"/>
</dbReference>
<dbReference type="EMBL" id="SGOE01000008">
    <property type="protein sequence ID" value="TRB03676.1"/>
    <property type="molecule type" value="Genomic_DNA"/>
</dbReference>
<organism evidence="2 3">
    <name type="scientific">Agrobacterium tumefaciens</name>
    <dbReference type="NCBI Taxonomy" id="358"/>
    <lineage>
        <taxon>Bacteria</taxon>
        <taxon>Pseudomonadati</taxon>
        <taxon>Pseudomonadota</taxon>
        <taxon>Alphaproteobacteria</taxon>
        <taxon>Hyphomicrobiales</taxon>
        <taxon>Rhizobiaceae</taxon>
        <taxon>Rhizobium/Agrobacterium group</taxon>
        <taxon>Agrobacterium</taxon>
        <taxon>Agrobacterium tumefaciens complex</taxon>
    </lineage>
</organism>
<protein>
    <submittedName>
        <fullName evidence="2">Uncharacterized protein</fullName>
    </submittedName>
</protein>
<sequence>MTDALSSSGITNPAFVKAARALLEPRVAMDTDEASMDIGLGPMGIAEAVKRWAAGDEGKSFVAPAKGDNAKGNENGHQHQQVKGDFGGDAKARAAAISAKFPELSEGA</sequence>
<accession>A0A546XSG9</accession>
<evidence type="ECO:0000256" key="1">
    <source>
        <dbReference type="SAM" id="MobiDB-lite"/>
    </source>
</evidence>
<dbReference type="AlphaFoldDB" id="A0A546XSG9"/>
<feature type="compositionally biased region" description="Basic and acidic residues" evidence="1">
    <location>
        <begin position="68"/>
        <end position="77"/>
    </location>
</feature>
<gene>
    <name evidence="2" type="ORF">EXN61_21625</name>
</gene>
<name>A0A546XSG9_AGRTU</name>
<reference evidence="2 3" key="1">
    <citation type="journal article" date="2019" name="Appl. Microbiol. Biotechnol.">
        <title>Differential efficiency of wild type rhizogenic strains for rol gene transformation of plants.</title>
        <authorList>
            <person name="Desmet S."/>
            <person name="De Keyser E."/>
            <person name="Van Vaerenbergh J."/>
            <person name="Baeyen S."/>
            <person name="Van Huylenbroeck J."/>
            <person name="Geelen D."/>
            <person name="Dhooghe E."/>
        </authorList>
    </citation>
    <scope>NUCLEOTIDE SEQUENCE [LARGE SCALE GENOMIC DNA]</scope>
    <source>
        <strain evidence="2 3">MAFF210266</strain>
    </source>
</reference>
<evidence type="ECO:0000313" key="3">
    <source>
        <dbReference type="Proteomes" id="UP000317023"/>
    </source>
</evidence>